<gene>
    <name evidence="5" type="ORF">GCM10018793_01450</name>
</gene>
<evidence type="ECO:0000256" key="3">
    <source>
        <dbReference type="ARBA" id="ARBA00023163"/>
    </source>
</evidence>
<dbReference type="GO" id="GO:0003677">
    <property type="term" value="F:DNA binding"/>
    <property type="evidence" value="ECO:0007669"/>
    <property type="project" value="UniProtKB-KW"/>
</dbReference>
<keyword evidence="3" id="KW-0804">Transcription</keyword>
<dbReference type="PANTHER" id="PTHR44846:SF17">
    <property type="entry name" value="GNTR-FAMILY TRANSCRIPTIONAL REGULATOR"/>
    <property type="match status" value="1"/>
</dbReference>
<dbReference type="PROSITE" id="PS50949">
    <property type="entry name" value="HTH_GNTR"/>
    <property type="match status" value="1"/>
</dbReference>
<evidence type="ECO:0000259" key="4">
    <source>
        <dbReference type="PROSITE" id="PS50949"/>
    </source>
</evidence>
<dbReference type="SMART" id="SM00866">
    <property type="entry name" value="UTRA"/>
    <property type="match status" value="1"/>
</dbReference>
<dbReference type="InterPro" id="IPR036388">
    <property type="entry name" value="WH-like_DNA-bd_sf"/>
</dbReference>
<keyword evidence="2" id="KW-0238">DNA-binding</keyword>
<evidence type="ECO:0000313" key="6">
    <source>
        <dbReference type="Proteomes" id="UP000603708"/>
    </source>
</evidence>
<dbReference type="Pfam" id="PF07702">
    <property type="entry name" value="UTRA"/>
    <property type="match status" value="1"/>
</dbReference>
<keyword evidence="1" id="KW-0805">Transcription regulation</keyword>
<dbReference type="Proteomes" id="UP000603708">
    <property type="component" value="Unassembled WGS sequence"/>
</dbReference>
<reference evidence="5" key="2">
    <citation type="submission" date="2020-09" db="EMBL/GenBank/DDBJ databases">
        <authorList>
            <person name="Sun Q."/>
            <person name="Ohkuma M."/>
        </authorList>
    </citation>
    <scope>NUCLEOTIDE SEQUENCE</scope>
    <source>
        <strain evidence="5">JCM 5069</strain>
    </source>
</reference>
<dbReference type="InterPro" id="IPR036390">
    <property type="entry name" value="WH_DNA-bd_sf"/>
</dbReference>
<dbReference type="InterPro" id="IPR000524">
    <property type="entry name" value="Tscrpt_reg_HTH_GntR"/>
</dbReference>
<dbReference type="SUPFAM" id="SSF46785">
    <property type="entry name" value="Winged helix' DNA-binding domain"/>
    <property type="match status" value="1"/>
</dbReference>
<dbReference type="PANTHER" id="PTHR44846">
    <property type="entry name" value="MANNOSYL-D-GLYCERATE TRANSPORT/METABOLISM SYSTEM REPRESSOR MNGR-RELATED"/>
    <property type="match status" value="1"/>
</dbReference>
<name>A0A919FNB7_9ACTN</name>
<sequence length="242" mass="26549">MAYDHKDPKYIRLARTIQRRIEDGVYAPGALLPSEHALAGATGMSRPTVVRALSLLKQDGWIESRQGYGTVARGRPESVGQRVQCGRIAAERVESQADGHLVAVGFVRAPHRIAALLDVPDRTVVLLRRFLTERDAAPSEVVSAYFTKEMAADTLLADPAPLDESLLGHVETRRRTHYDHIRERVTARPACDEEADLLGLEPRAWLLAVLASAYDTFGNVLHVTESLLPPAGGALEDVYRVG</sequence>
<dbReference type="PRINTS" id="PR00035">
    <property type="entry name" value="HTHGNTR"/>
</dbReference>
<evidence type="ECO:0000256" key="2">
    <source>
        <dbReference type="ARBA" id="ARBA00023125"/>
    </source>
</evidence>
<dbReference type="AlphaFoldDB" id="A0A919FNB7"/>
<dbReference type="Pfam" id="PF00392">
    <property type="entry name" value="GntR"/>
    <property type="match status" value="1"/>
</dbReference>
<proteinExistence type="predicted"/>
<dbReference type="EMBL" id="BNCD01000001">
    <property type="protein sequence ID" value="GHH69263.1"/>
    <property type="molecule type" value="Genomic_DNA"/>
</dbReference>
<dbReference type="Gene3D" id="3.40.1410.10">
    <property type="entry name" value="Chorismate lyase-like"/>
    <property type="match status" value="1"/>
</dbReference>
<comment type="caution">
    <text evidence="5">The sequence shown here is derived from an EMBL/GenBank/DDBJ whole genome shotgun (WGS) entry which is preliminary data.</text>
</comment>
<accession>A0A919FNB7</accession>
<dbReference type="SMART" id="SM00345">
    <property type="entry name" value="HTH_GNTR"/>
    <property type="match status" value="1"/>
</dbReference>
<dbReference type="InterPro" id="IPR050679">
    <property type="entry name" value="Bact_HTH_transcr_reg"/>
</dbReference>
<keyword evidence="6" id="KW-1185">Reference proteome</keyword>
<organism evidence="5 6">
    <name type="scientific">Streptomyces sulfonofaciens</name>
    <dbReference type="NCBI Taxonomy" id="68272"/>
    <lineage>
        <taxon>Bacteria</taxon>
        <taxon>Bacillati</taxon>
        <taxon>Actinomycetota</taxon>
        <taxon>Actinomycetes</taxon>
        <taxon>Kitasatosporales</taxon>
        <taxon>Streptomycetaceae</taxon>
        <taxon>Streptomyces</taxon>
    </lineage>
</organism>
<dbReference type="RefSeq" id="WP_189928874.1">
    <property type="nucleotide sequence ID" value="NZ_BNCD01000001.1"/>
</dbReference>
<dbReference type="CDD" id="cd07377">
    <property type="entry name" value="WHTH_GntR"/>
    <property type="match status" value="1"/>
</dbReference>
<protein>
    <submittedName>
        <fullName evidence="5">Transcriptional regulator</fullName>
    </submittedName>
</protein>
<evidence type="ECO:0000256" key="1">
    <source>
        <dbReference type="ARBA" id="ARBA00023015"/>
    </source>
</evidence>
<dbReference type="GO" id="GO:0045892">
    <property type="term" value="P:negative regulation of DNA-templated transcription"/>
    <property type="evidence" value="ECO:0007669"/>
    <property type="project" value="TreeGrafter"/>
</dbReference>
<dbReference type="Gene3D" id="1.10.10.10">
    <property type="entry name" value="Winged helix-like DNA-binding domain superfamily/Winged helix DNA-binding domain"/>
    <property type="match status" value="1"/>
</dbReference>
<dbReference type="GO" id="GO:0003700">
    <property type="term" value="F:DNA-binding transcription factor activity"/>
    <property type="evidence" value="ECO:0007669"/>
    <property type="project" value="InterPro"/>
</dbReference>
<dbReference type="SUPFAM" id="SSF64288">
    <property type="entry name" value="Chorismate lyase-like"/>
    <property type="match status" value="1"/>
</dbReference>
<dbReference type="InterPro" id="IPR011663">
    <property type="entry name" value="UTRA"/>
</dbReference>
<dbReference type="InterPro" id="IPR028978">
    <property type="entry name" value="Chorismate_lyase_/UTRA_dom_sf"/>
</dbReference>
<evidence type="ECO:0000313" key="5">
    <source>
        <dbReference type="EMBL" id="GHH69263.1"/>
    </source>
</evidence>
<feature type="domain" description="HTH gntR-type" evidence="4">
    <location>
        <begin position="7"/>
        <end position="75"/>
    </location>
</feature>
<reference evidence="5" key="1">
    <citation type="journal article" date="2014" name="Int. J. Syst. Evol. Microbiol.">
        <title>Complete genome sequence of Corynebacterium casei LMG S-19264T (=DSM 44701T), isolated from a smear-ripened cheese.</title>
        <authorList>
            <consortium name="US DOE Joint Genome Institute (JGI-PGF)"/>
            <person name="Walter F."/>
            <person name="Albersmeier A."/>
            <person name="Kalinowski J."/>
            <person name="Ruckert C."/>
        </authorList>
    </citation>
    <scope>NUCLEOTIDE SEQUENCE</scope>
    <source>
        <strain evidence="5">JCM 5069</strain>
    </source>
</reference>